<dbReference type="EMBL" id="JBBPBM010000084">
    <property type="protein sequence ID" value="KAK8510605.1"/>
    <property type="molecule type" value="Genomic_DNA"/>
</dbReference>
<proteinExistence type="predicted"/>
<name>A0ABR2BU55_9ROSI</name>
<dbReference type="Proteomes" id="UP001472677">
    <property type="component" value="Unassembled WGS sequence"/>
</dbReference>
<organism evidence="1 2">
    <name type="scientific">Hibiscus sabdariffa</name>
    <name type="common">roselle</name>
    <dbReference type="NCBI Taxonomy" id="183260"/>
    <lineage>
        <taxon>Eukaryota</taxon>
        <taxon>Viridiplantae</taxon>
        <taxon>Streptophyta</taxon>
        <taxon>Embryophyta</taxon>
        <taxon>Tracheophyta</taxon>
        <taxon>Spermatophyta</taxon>
        <taxon>Magnoliopsida</taxon>
        <taxon>eudicotyledons</taxon>
        <taxon>Gunneridae</taxon>
        <taxon>Pentapetalae</taxon>
        <taxon>rosids</taxon>
        <taxon>malvids</taxon>
        <taxon>Malvales</taxon>
        <taxon>Malvaceae</taxon>
        <taxon>Malvoideae</taxon>
        <taxon>Hibiscus</taxon>
    </lineage>
</organism>
<reference evidence="1 2" key="1">
    <citation type="journal article" date="2024" name="G3 (Bethesda)">
        <title>Genome assembly of Hibiscus sabdariffa L. provides insights into metabolisms of medicinal natural products.</title>
        <authorList>
            <person name="Kim T."/>
        </authorList>
    </citation>
    <scope>NUCLEOTIDE SEQUENCE [LARGE SCALE GENOMIC DNA]</scope>
    <source>
        <strain evidence="1">TK-2024</strain>
        <tissue evidence="1">Old leaves</tissue>
    </source>
</reference>
<protein>
    <submittedName>
        <fullName evidence="1">Uncharacterized protein</fullName>
    </submittedName>
</protein>
<keyword evidence="2" id="KW-1185">Reference proteome</keyword>
<gene>
    <name evidence="1" type="ORF">V6N12_055532</name>
</gene>
<evidence type="ECO:0000313" key="1">
    <source>
        <dbReference type="EMBL" id="KAK8510605.1"/>
    </source>
</evidence>
<sequence length="66" mass="7364">MIFPRKITGVEEFPVKPGDLVLKLLKAISTVFDNFPFAADQLLSRSEGTHEGIIKLLEMLGAYKND</sequence>
<accession>A0ABR2BU55</accession>
<evidence type="ECO:0000313" key="2">
    <source>
        <dbReference type="Proteomes" id="UP001472677"/>
    </source>
</evidence>
<comment type="caution">
    <text evidence="1">The sequence shown here is derived from an EMBL/GenBank/DDBJ whole genome shotgun (WGS) entry which is preliminary data.</text>
</comment>